<keyword evidence="5" id="KW-0677">Repeat</keyword>
<dbReference type="InterPro" id="IPR043708">
    <property type="entry name" value="DUF5648"/>
</dbReference>
<accession>A0A853FZW4</accession>
<dbReference type="InterPro" id="IPR024079">
    <property type="entry name" value="MetalloPept_cat_dom_sf"/>
</dbReference>
<dbReference type="GO" id="GO:0005509">
    <property type="term" value="F:calcium ion binding"/>
    <property type="evidence" value="ECO:0007669"/>
    <property type="project" value="InterPro"/>
</dbReference>
<dbReference type="GO" id="GO:0008270">
    <property type="term" value="F:zinc ion binding"/>
    <property type="evidence" value="ECO:0007669"/>
    <property type="project" value="InterPro"/>
</dbReference>
<proteinExistence type="predicted"/>
<evidence type="ECO:0000256" key="6">
    <source>
        <dbReference type="ARBA" id="ARBA00022801"/>
    </source>
</evidence>
<dbReference type="EMBL" id="JACCEM010000005">
    <property type="protein sequence ID" value="NYT49627.1"/>
    <property type="molecule type" value="Genomic_DNA"/>
</dbReference>
<dbReference type="InterPro" id="IPR001818">
    <property type="entry name" value="Pept_M10_metallopeptidase"/>
</dbReference>
<reference evidence="10 11" key="1">
    <citation type="submission" date="2020-07" db="EMBL/GenBank/DDBJ databases">
        <title>Taxonomic revisions and descriptions of new bacterial species based on genomic comparisons in the high-G+C-content subgroup of the family Alcaligenaceae.</title>
        <authorList>
            <person name="Szabo A."/>
            <person name="Felfoldi T."/>
        </authorList>
    </citation>
    <scope>NUCLEOTIDE SEQUENCE [LARGE SCALE GENOMIC DNA]</scope>
    <source>
        <strain evidence="10 11">LMG 24012</strain>
    </source>
</reference>
<gene>
    <name evidence="10" type="ORF">H0A72_09955</name>
</gene>
<dbReference type="GO" id="GO:0005615">
    <property type="term" value="C:extracellular space"/>
    <property type="evidence" value="ECO:0007669"/>
    <property type="project" value="InterPro"/>
</dbReference>
<dbReference type="Pfam" id="PF18885">
    <property type="entry name" value="DUF5648"/>
    <property type="match status" value="1"/>
</dbReference>
<name>A0A853FZW4_9BURK</name>
<evidence type="ECO:0000259" key="9">
    <source>
        <dbReference type="SMART" id="SM00235"/>
    </source>
</evidence>
<evidence type="ECO:0000256" key="2">
    <source>
        <dbReference type="ARBA" id="ARBA00022525"/>
    </source>
</evidence>
<dbReference type="GO" id="GO:0006508">
    <property type="term" value="P:proteolysis"/>
    <property type="evidence" value="ECO:0007669"/>
    <property type="project" value="UniProtKB-KW"/>
</dbReference>
<keyword evidence="4" id="KW-0479">Metal-binding</keyword>
<evidence type="ECO:0000256" key="1">
    <source>
        <dbReference type="ARBA" id="ARBA00004613"/>
    </source>
</evidence>
<feature type="domain" description="Peptidase metallopeptidase" evidence="9">
    <location>
        <begin position="17"/>
        <end position="178"/>
    </location>
</feature>
<dbReference type="Gene3D" id="2.150.10.10">
    <property type="entry name" value="Serralysin-like metalloprotease, C-terminal"/>
    <property type="match status" value="1"/>
</dbReference>
<comment type="subcellular location">
    <subcellularLocation>
        <location evidence="1">Secreted</location>
    </subcellularLocation>
</comment>
<evidence type="ECO:0000256" key="3">
    <source>
        <dbReference type="ARBA" id="ARBA00022670"/>
    </source>
</evidence>
<keyword evidence="8" id="KW-0482">Metalloprotease</keyword>
<dbReference type="PANTHER" id="PTHR10201:SF323">
    <property type="entry name" value="MATRIX METALLOPROTEINASE-21"/>
    <property type="match status" value="1"/>
</dbReference>
<dbReference type="Pfam" id="PF08548">
    <property type="entry name" value="Peptidase_M10_C"/>
    <property type="match status" value="1"/>
</dbReference>
<dbReference type="Gene3D" id="3.40.390.10">
    <property type="entry name" value="Collagenase (Catalytic Domain)"/>
    <property type="match status" value="1"/>
</dbReference>
<keyword evidence="7" id="KW-0862">Zinc</keyword>
<evidence type="ECO:0000256" key="5">
    <source>
        <dbReference type="ARBA" id="ARBA00022737"/>
    </source>
</evidence>
<dbReference type="SUPFAM" id="SSF55486">
    <property type="entry name" value="Metalloproteases ('zincins'), catalytic domain"/>
    <property type="match status" value="1"/>
</dbReference>
<evidence type="ECO:0000256" key="8">
    <source>
        <dbReference type="ARBA" id="ARBA00023049"/>
    </source>
</evidence>
<dbReference type="GO" id="GO:0004222">
    <property type="term" value="F:metalloendopeptidase activity"/>
    <property type="evidence" value="ECO:0007669"/>
    <property type="project" value="InterPro"/>
</dbReference>
<dbReference type="InterPro" id="IPR034033">
    <property type="entry name" value="Serralysin-like"/>
</dbReference>
<keyword evidence="3" id="KW-0645">Protease</keyword>
<dbReference type="GO" id="GO:0031012">
    <property type="term" value="C:extracellular matrix"/>
    <property type="evidence" value="ECO:0007669"/>
    <property type="project" value="InterPro"/>
</dbReference>
<organism evidence="10 11">
    <name type="scientific">Parapusillimonas granuli</name>
    <dbReference type="NCBI Taxonomy" id="380911"/>
    <lineage>
        <taxon>Bacteria</taxon>
        <taxon>Pseudomonadati</taxon>
        <taxon>Pseudomonadota</taxon>
        <taxon>Betaproteobacteria</taxon>
        <taxon>Burkholderiales</taxon>
        <taxon>Alcaligenaceae</taxon>
        <taxon>Parapusillimonas</taxon>
    </lineage>
</organism>
<dbReference type="SUPFAM" id="SSF51120">
    <property type="entry name" value="beta-Roll"/>
    <property type="match status" value="1"/>
</dbReference>
<evidence type="ECO:0000313" key="10">
    <source>
        <dbReference type="EMBL" id="NYT49627.1"/>
    </source>
</evidence>
<dbReference type="InterPro" id="IPR011049">
    <property type="entry name" value="Serralysin-like_metalloprot_C"/>
</dbReference>
<dbReference type="Proteomes" id="UP000559809">
    <property type="component" value="Unassembled WGS sequence"/>
</dbReference>
<protein>
    <submittedName>
        <fullName evidence="10">M10 family metallopeptidase C-terminal domain-containing protein</fullName>
    </submittedName>
</protein>
<evidence type="ECO:0000256" key="7">
    <source>
        <dbReference type="ARBA" id="ARBA00022833"/>
    </source>
</evidence>
<keyword evidence="2" id="KW-0964">Secreted</keyword>
<dbReference type="InterPro" id="IPR006026">
    <property type="entry name" value="Peptidase_Metallo"/>
</dbReference>
<dbReference type="PANTHER" id="PTHR10201">
    <property type="entry name" value="MATRIX METALLOPROTEINASE"/>
    <property type="match status" value="1"/>
</dbReference>
<comment type="caution">
    <text evidence="10">The sequence shown here is derived from an EMBL/GenBank/DDBJ whole genome shotgun (WGS) entry which is preliminary data.</text>
</comment>
<dbReference type="Pfam" id="PF00413">
    <property type="entry name" value="Peptidase_M10"/>
    <property type="match status" value="1"/>
</dbReference>
<dbReference type="InterPro" id="IPR013858">
    <property type="entry name" value="Peptidase_M10B_C"/>
</dbReference>
<keyword evidence="11" id="KW-1185">Reference proteome</keyword>
<evidence type="ECO:0000313" key="11">
    <source>
        <dbReference type="Proteomes" id="UP000559809"/>
    </source>
</evidence>
<keyword evidence="6" id="KW-0378">Hydrolase</keyword>
<dbReference type="CDD" id="cd04277">
    <property type="entry name" value="ZnMc_serralysin_like"/>
    <property type="match status" value="1"/>
</dbReference>
<sequence>MALPIWTDQQVLNQLNSGLTWKQAVITYRFAQDGSELNFQEGEAAGFTSFTAVQQQFAHIAMALWDELIPQTLQFTNGPKADIDFSNTTTAIGYAHAYYPPQGSAYFNTNSDTWTPYIGGNGFMTFVHEMGHLLGLDHMGDYNGADNKGASSWQDSTVWSVMSYYGPSERTGHGDVAWADWMGMDGVLHRPQTPMINDIMAIQHMYGAAEARGGNTIYGFGSTVTGLTADVYDFSVNLNPILTIYDSGGVDTLNLSGWGTDSHVDLRPGNFSSANGMTNNIGIARGVLIENVITGAGNDSITVNAANNVIDGGAGIDRVFFSGDFFNYKISYDLGSRQYTVADNTGAEGANVLVNIELAGFKNYNANVNDITPGVHRFFNAQSGAHLFTSNNDEASAVLDMGGFQYEGLAFERLLNMTDSIAVHRFFNSANGDHFLTADANEVAHLRALDGGYQYEGVAFQAYGSQVDDALTALHRFSNNETGVHFYTADAAEAEAVKLSGYWQDEGIAFYVVG</sequence>
<dbReference type="AlphaFoldDB" id="A0A853FZW4"/>
<evidence type="ECO:0000256" key="4">
    <source>
        <dbReference type="ARBA" id="ARBA00022723"/>
    </source>
</evidence>
<dbReference type="RefSeq" id="WP_180154944.1">
    <property type="nucleotide sequence ID" value="NZ_JACCEM010000005.1"/>
</dbReference>
<dbReference type="SMART" id="SM00235">
    <property type="entry name" value="ZnMc"/>
    <property type="match status" value="1"/>
</dbReference>